<evidence type="ECO:0000313" key="15">
    <source>
        <dbReference type="EMBL" id="MCJ2188553.1"/>
    </source>
</evidence>
<evidence type="ECO:0000256" key="3">
    <source>
        <dbReference type="ARBA" id="ARBA00022598"/>
    </source>
</evidence>
<dbReference type="EC" id="6.1.1.4" evidence="9"/>
<name>A0ABT0BUL1_9SPHN</name>
<dbReference type="InterPro" id="IPR002300">
    <property type="entry name" value="aa-tRNA-synth_Ia"/>
</dbReference>
<dbReference type="PANTHER" id="PTHR43740">
    <property type="entry name" value="LEUCYL-TRNA SYNTHETASE"/>
    <property type="match status" value="1"/>
</dbReference>
<feature type="domain" description="Methionyl/Valyl/Leucyl/Isoleucyl-tRNA synthetase anticodon-binding" evidence="12">
    <location>
        <begin position="684"/>
        <end position="802"/>
    </location>
</feature>
<keyword evidence="5 9" id="KW-0067">ATP-binding</keyword>
<evidence type="ECO:0000259" key="12">
    <source>
        <dbReference type="Pfam" id="PF08264"/>
    </source>
</evidence>
<dbReference type="SUPFAM" id="SSF52374">
    <property type="entry name" value="Nucleotidylyl transferase"/>
    <property type="match status" value="1"/>
</dbReference>
<dbReference type="InterPro" id="IPR014729">
    <property type="entry name" value="Rossmann-like_a/b/a_fold"/>
</dbReference>
<feature type="domain" description="Aminoacyl-tRNA synthetase class Ia" evidence="11">
    <location>
        <begin position="418"/>
        <end position="574"/>
    </location>
</feature>
<dbReference type="PANTHER" id="PTHR43740:SF2">
    <property type="entry name" value="LEUCINE--TRNA LIGASE, MITOCHONDRIAL"/>
    <property type="match status" value="1"/>
</dbReference>
<comment type="catalytic activity">
    <reaction evidence="8 9">
        <text>tRNA(Leu) + L-leucine + ATP = L-leucyl-tRNA(Leu) + AMP + diphosphate</text>
        <dbReference type="Rhea" id="RHEA:11688"/>
        <dbReference type="Rhea" id="RHEA-COMP:9613"/>
        <dbReference type="Rhea" id="RHEA-COMP:9622"/>
        <dbReference type="ChEBI" id="CHEBI:30616"/>
        <dbReference type="ChEBI" id="CHEBI:33019"/>
        <dbReference type="ChEBI" id="CHEBI:57427"/>
        <dbReference type="ChEBI" id="CHEBI:78442"/>
        <dbReference type="ChEBI" id="CHEBI:78494"/>
        <dbReference type="ChEBI" id="CHEBI:456215"/>
        <dbReference type="EC" id="6.1.1.4"/>
    </reaction>
</comment>
<dbReference type="Gene3D" id="3.10.20.590">
    <property type="match status" value="1"/>
</dbReference>
<proteinExistence type="inferred from homology"/>
<feature type="binding site" evidence="9">
    <location>
        <position position="618"/>
    </location>
    <ligand>
        <name>ATP</name>
        <dbReference type="ChEBI" id="CHEBI:30616"/>
    </ligand>
</feature>
<keyword evidence="3 9" id="KW-0436">Ligase</keyword>
<accession>A0ABT0BUL1</accession>
<evidence type="ECO:0000256" key="5">
    <source>
        <dbReference type="ARBA" id="ARBA00022840"/>
    </source>
</evidence>
<dbReference type="SUPFAM" id="SSF50677">
    <property type="entry name" value="ValRS/IleRS/LeuRS editing domain"/>
    <property type="match status" value="1"/>
</dbReference>
<dbReference type="InterPro" id="IPR013155">
    <property type="entry name" value="M/V/L/I-tRNA-synth_anticd-bd"/>
</dbReference>
<evidence type="ECO:0000259" key="13">
    <source>
        <dbReference type="Pfam" id="PF09334"/>
    </source>
</evidence>
<evidence type="ECO:0000313" key="16">
    <source>
        <dbReference type="Proteomes" id="UP001202281"/>
    </source>
</evidence>
<protein>
    <recommendedName>
        <fullName evidence="9">Leucine--tRNA ligase</fullName>
        <ecNumber evidence="9">6.1.1.4</ecNumber>
    </recommendedName>
    <alternativeName>
        <fullName evidence="9">Leucyl-tRNA synthetase</fullName>
        <shortName evidence="9">LeuRS</shortName>
    </alternativeName>
</protein>
<dbReference type="HAMAP" id="MF_00049_B">
    <property type="entry name" value="Leu_tRNA_synth_B"/>
    <property type="match status" value="1"/>
</dbReference>
<dbReference type="CDD" id="cd00812">
    <property type="entry name" value="LeuRS_core"/>
    <property type="match status" value="1"/>
</dbReference>
<feature type="domain" description="Aminoacyl-tRNA synthetase class Ia" evidence="11">
    <location>
        <begin position="615"/>
        <end position="654"/>
    </location>
</feature>
<dbReference type="InterPro" id="IPR025709">
    <property type="entry name" value="Leu_tRNA-synth_edit"/>
</dbReference>
<keyword evidence="6 9" id="KW-0648">Protein biosynthesis</keyword>
<evidence type="ECO:0000259" key="11">
    <source>
        <dbReference type="Pfam" id="PF00133"/>
    </source>
</evidence>
<feature type="domain" description="Methionyl/Leucyl tRNA synthetase" evidence="13">
    <location>
        <begin position="40"/>
        <end position="171"/>
    </location>
</feature>
<dbReference type="Pfam" id="PF13603">
    <property type="entry name" value="tRNA-synt_1_2"/>
    <property type="match status" value="1"/>
</dbReference>
<gene>
    <name evidence="9 15" type="primary">leuS</name>
    <name evidence="15" type="ORF">MTR66_17235</name>
</gene>
<feature type="short sequence motif" description="'KMSKS' region" evidence="9">
    <location>
        <begin position="615"/>
        <end position="619"/>
    </location>
</feature>
<feature type="short sequence motif" description="'HIGH' region" evidence="9">
    <location>
        <begin position="42"/>
        <end position="52"/>
    </location>
</feature>
<comment type="subcellular location">
    <subcellularLocation>
        <location evidence="9">Cytoplasm</location>
    </subcellularLocation>
</comment>
<evidence type="ECO:0000256" key="9">
    <source>
        <dbReference type="HAMAP-Rule" id="MF_00049"/>
    </source>
</evidence>
<comment type="similarity">
    <text evidence="1 9 10">Belongs to the class-I aminoacyl-tRNA synthetase family.</text>
</comment>
<evidence type="ECO:0000256" key="10">
    <source>
        <dbReference type="RuleBase" id="RU363035"/>
    </source>
</evidence>
<comment type="caution">
    <text evidence="15">The sequence shown here is derived from an EMBL/GenBank/DDBJ whole genome shotgun (WGS) entry which is preliminary data.</text>
</comment>
<dbReference type="CDD" id="cd07958">
    <property type="entry name" value="Anticodon_Ia_Leu_BEm"/>
    <property type="match status" value="1"/>
</dbReference>
<dbReference type="Proteomes" id="UP001202281">
    <property type="component" value="Unassembled WGS sequence"/>
</dbReference>
<dbReference type="Gene3D" id="2.20.28.290">
    <property type="match status" value="1"/>
</dbReference>
<dbReference type="Pfam" id="PF08264">
    <property type="entry name" value="Anticodon_1"/>
    <property type="match status" value="1"/>
</dbReference>
<dbReference type="Pfam" id="PF09334">
    <property type="entry name" value="tRNA-synt_1g"/>
    <property type="match status" value="1"/>
</dbReference>
<evidence type="ECO:0000256" key="6">
    <source>
        <dbReference type="ARBA" id="ARBA00022917"/>
    </source>
</evidence>
<dbReference type="EMBL" id="JALHLG010000038">
    <property type="protein sequence ID" value="MCJ2188553.1"/>
    <property type="molecule type" value="Genomic_DNA"/>
</dbReference>
<dbReference type="InterPro" id="IPR009080">
    <property type="entry name" value="tRNAsynth_Ia_anticodon-bd"/>
</dbReference>
<evidence type="ECO:0000256" key="2">
    <source>
        <dbReference type="ARBA" id="ARBA00022490"/>
    </source>
</evidence>
<reference evidence="15 16" key="1">
    <citation type="submission" date="2022-04" db="EMBL/GenBank/DDBJ databases">
        <title>Identification of a novel bacterium isolated from mangrove sediments.</title>
        <authorList>
            <person name="Pan X."/>
        </authorList>
    </citation>
    <scope>NUCLEOTIDE SEQUENCE [LARGE SCALE GENOMIC DNA]</scope>
    <source>
        <strain evidence="15 16">B2638</strain>
    </source>
</reference>
<dbReference type="PRINTS" id="PR00985">
    <property type="entry name" value="TRNASYNTHLEU"/>
</dbReference>
<dbReference type="GO" id="GO:0004823">
    <property type="term" value="F:leucine-tRNA ligase activity"/>
    <property type="evidence" value="ECO:0007669"/>
    <property type="project" value="UniProtKB-EC"/>
</dbReference>
<dbReference type="PROSITE" id="PS00178">
    <property type="entry name" value="AA_TRNA_LIGASE_I"/>
    <property type="match status" value="1"/>
</dbReference>
<dbReference type="Gene3D" id="3.40.50.620">
    <property type="entry name" value="HUPs"/>
    <property type="match status" value="2"/>
</dbReference>
<keyword evidence="7 9" id="KW-0030">Aminoacyl-tRNA synthetase</keyword>
<evidence type="ECO:0000256" key="4">
    <source>
        <dbReference type="ARBA" id="ARBA00022741"/>
    </source>
</evidence>
<feature type="domain" description="Leucyl-tRNA synthetase editing" evidence="14">
    <location>
        <begin position="221"/>
        <end position="404"/>
    </location>
</feature>
<dbReference type="RefSeq" id="WP_243923323.1">
    <property type="nucleotide sequence ID" value="NZ_JALHLG010000038.1"/>
</dbReference>
<dbReference type="InterPro" id="IPR009008">
    <property type="entry name" value="Val/Leu/Ile-tRNA-synth_edit"/>
</dbReference>
<dbReference type="Pfam" id="PF00133">
    <property type="entry name" value="tRNA-synt_1"/>
    <property type="match status" value="2"/>
</dbReference>
<dbReference type="InterPro" id="IPR002302">
    <property type="entry name" value="Leu-tRNA-ligase"/>
</dbReference>
<evidence type="ECO:0000256" key="7">
    <source>
        <dbReference type="ARBA" id="ARBA00023146"/>
    </source>
</evidence>
<evidence type="ECO:0000259" key="14">
    <source>
        <dbReference type="Pfam" id="PF13603"/>
    </source>
</evidence>
<keyword evidence="2 9" id="KW-0963">Cytoplasm</keyword>
<sequence>MNERFDPAQADTRWQAAWDEAQCFKADDSSAKPRSYVLEMFPYPSGRIHIGHVRNYTMGDVLARYKRMRGFEVLHPMGWDAFGMPAENAAMEKGVHPGGWTRDNIANMKAQLKRLGFALDWSRELATCEPEYYGQEQSLFIDLYEAGLVYRKESAVNWDPVDQTVLANEQVIDGRGWRSGALVEKRKLSQWFLKITDFADELLEGLSTLDKWPEKVRTMQENWIGKSQGLQFRFKPANFDSEIEVYSTRPDTIFGASFVAVAAEHPVAQQVAATSPEAQVFIEECKRGGTTAAELETAEKLGFGTGLRVVHPFTGAELPVYIANFVLMDYGTGAVMAVPGHDQRDFEFATKYGLPILRVVAANADEADKPFAGEAEAGDGLLVHSDFLDGMAVADAKAAVIARAESEGWGEGKTVWRLRDWGVSRQRYWGTPIPFIHCEVCGVVPVPKKQLPVTLPEDVDFKTPGNPLARHATWKHVDCPQCGKPARRETDTLDTFVDSSWYFLRFASQPDDRPFDPAKIAEWLPVEQYIGGIEHAILHLLYARFWTRALARIGKIEVKEPFGSLFTQGMVTHEVYSRKEDGREIYFGPAEIERTADGATLKEDGQPVTVGKVIKMSKSKKNVVDPDEIVATYGADAIRWFMLSDSPPERDLPWSESGIEGCARFVQRLWRLFAQHDAAAEGEDKAVDRKVHQTVAAVAEDIESLGFNKAVARIYELTGVIEKAKPSASRSVAIRKLLLLVSPMMPHLAEEAYAEFGEGLVAHAVWPEVDPALLVEDEVTIAVQVKGKLRDTLTVAKGTAKEELEALALASEKVQRALDGAEIRKVIVVPDRLVNLVA</sequence>
<evidence type="ECO:0000256" key="1">
    <source>
        <dbReference type="ARBA" id="ARBA00005594"/>
    </source>
</evidence>
<dbReference type="SUPFAM" id="SSF47323">
    <property type="entry name" value="Anticodon-binding domain of a subclass of class I aminoacyl-tRNA synthetases"/>
    <property type="match status" value="1"/>
</dbReference>
<dbReference type="InterPro" id="IPR001412">
    <property type="entry name" value="aa-tRNA-synth_I_CS"/>
</dbReference>
<organism evidence="15 16">
    <name type="scientific">Novosphingobium beihaiensis</name>
    <dbReference type="NCBI Taxonomy" id="2930389"/>
    <lineage>
        <taxon>Bacteria</taxon>
        <taxon>Pseudomonadati</taxon>
        <taxon>Pseudomonadota</taxon>
        <taxon>Alphaproteobacteria</taxon>
        <taxon>Sphingomonadales</taxon>
        <taxon>Sphingomonadaceae</taxon>
        <taxon>Novosphingobium</taxon>
    </lineage>
</organism>
<keyword evidence="4 9" id="KW-0547">Nucleotide-binding</keyword>
<keyword evidence="16" id="KW-1185">Reference proteome</keyword>
<dbReference type="NCBIfam" id="TIGR00396">
    <property type="entry name" value="leuS_bact"/>
    <property type="match status" value="1"/>
</dbReference>
<dbReference type="InterPro" id="IPR015413">
    <property type="entry name" value="Methionyl/Leucyl_tRNA_Synth"/>
</dbReference>
<evidence type="ECO:0000256" key="8">
    <source>
        <dbReference type="ARBA" id="ARBA00047469"/>
    </source>
</evidence>
<dbReference type="Gene3D" id="1.10.730.10">
    <property type="entry name" value="Isoleucyl-tRNA Synthetase, Domain 1"/>
    <property type="match status" value="2"/>
</dbReference>